<accession>A0AAD9X6J5</accession>
<dbReference type="GO" id="GO:0003676">
    <property type="term" value="F:nucleic acid binding"/>
    <property type="evidence" value="ECO:0007669"/>
    <property type="project" value="InterPro"/>
</dbReference>
<proteinExistence type="predicted"/>
<dbReference type="Pfam" id="PF13456">
    <property type="entry name" value="RVT_3"/>
    <property type="match status" value="1"/>
</dbReference>
<name>A0AAD9X6J5_9ROSI</name>
<dbReference type="PANTHER" id="PTHR47074:SF11">
    <property type="entry name" value="REVERSE TRANSCRIPTASE-LIKE PROTEIN"/>
    <property type="match status" value="1"/>
</dbReference>
<dbReference type="GO" id="GO:0004523">
    <property type="term" value="F:RNA-DNA hybrid ribonuclease activity"/>
    <property type="evidence" value="ECO:0007669"/>
    <property type="project" value="InterPro"/>
</dbReference>
<protein>
    <recommendedName>
        <fullName evidence="1">RNase H type-1 domain-containing protein</fullName>
    </recommendedName>
</protein>
<evidence type="ECO:0000313" key="3">
    <source>
        <dbReference type="Proteomes" id="UP001280121"/>
    </source>
</evidence>
<gene>
    <name evidence="2" type="ORF">Ddye_013503</name>
</gene>
<evidence type="ECO:0000259" key="1">
    <source>
        <dbReference type="Pfam" id="PF13456"/>
    </source>
</evidence>
<sequence length="246" mass="27132">MATVMFALSAMRQLFIHYGGVQNLRKSGLTAVLWGLWWDNNLYFKEFFSSCSQSLENDDLALLGFKATNAQGAILGESPPSEVIKWQVRAEGMYKFNTDASIKASDSCEGVCIIIRDHCGVVKTSSDQRIEACYSLQITKTVAILRGIELVRDLGLVPTVVESDALGVVKLINMRASVTSDVGPVLNDISNIIQGANIVSVLFTSKKSNMVAYSFLRMTLNVVNDCFWVEDHPPFVGNLIRQDLLV</sequence>
<dbReference type="EMBL" id="JANJYI010000004">
    <property type="protein sequence ID" value="KAK2653647.1"/>
    <property type="molecule type" value="Genomic_DNA"/>
</dbReference>
<comment type="caution">
    <text evidence="2">The sequence shown here is derived from an EMBL/GenBank/DDBJ whole genome shotgun (WGS) entry which is preliminary data.</text>
</comment>
<keyword evidence="3" id="KW-1185">Reference proteome</keyword>
<dbReference type="AlphaFoldDB" id="A0AAD9X6J5"/>
<feature type="domain" description="RNase H type-1" evidence="1">
    <location>
        <begin position="97"/>
        <end position="216"/>
    </location>
</feature>
<dbReference type="InterPro" id="IPR052929">
    <property type="entry name" value="RNase_H-like_EbsB-rel"/>
</dbReference>
<organism evidence="2 3">
    <name type="scientific">Dipteronia dyeriana</name>
    <dbReference type="NCBI Taxonomy" id="168575"/>
    <lineage>
        <taxon>Eukaryota</taxon>
        <taxon>Viridiplantae</taxon>
        <taxon>Streptophyta</taxon>
        <taxon>Embryophyta</taxon>
        <taxon>Tracheophyta</taxon>
        <taxon>Spermatophyta</taxon>
        <taxon>Magnoliopsida</taxon>
        <taxon>eudicotyledons</taxon>
        <taxon>Gunneridae</taxon>
        <taxon>Pentapetalae</taxon>
        <taxon>rosids</taxon>
        <taxon>malvids</taxon>
        <taxon>Sapindales</taxon>
        <taxon>Sapindaceae</taxon>
        <taxon>Hippocastanoideae</taxon>
        <taxon>Acereae</taxon>
        <taxon>Dipteronia</taxon>
    </lineage>
</organism>
<dbReference type="Proteomes" id="UP001280121">
    <property type="component" value="Unassembled WGS sequence"/>
</dbReference>
<dbReference type="InterPro" id="IPR002156">
    <property type="entry name" value="RNaseH_domain"/>
</dbReference>
<dbReference type="CDD" id="cd06222">
    <property type="entry name" value="RNase_H_like"/>
    <property type="match status" value="1"/>
</dbReference>
<dbReference type="InterPro" id="IPR044730">
    <property type="entry name" value="RNase_H-like_dom_plant"/>
</dbReference>
<evidence type="ECO:0000313" key="2">
    <source>
        <dbReference type="EMBL" id="KAK2653647.1"/>
    </source>
</evidence>
<reference evidence="2" key="1">
    <citation type="journal article" date="2023" name="Plant J.">
        <title>Genome sequences and population genomics provide insights into the demographic history, inbreeding, and mutation load of two 'living fossil' tree species of Dipteronia.</title>
        <authorList>
            <person name="Feng Y."/>
            <person name="Comes H.P."/>
            <person name="Chen J."/>
            <person name="Zhu S."/>
            <person name="Lu R."/>
            <person name="Zhang X."/>
            <person name="Li P."/>
            <person name="Qiu J."/>
            <person name="Olsen K.M."/>
            <person name="Qiu Y."/>
        </authorList>
    </citation>
    <scope>NUCLEOTIDE SEQUENCE</scope>
    <source>
        <strain evidence="2">KIB01</strain>
    </source>
</reference>
<dbReference type="PANTHER" id="PTHR47074">
    <property type="entry name" value="BNAC02G40300D PROTEIN"/>
    <property type="match status" value="1"/>
</dbReference>